<dbReference type="Proteomes" id="UP001249851">
    <property type="component" value="Unassembled WGS sequence"/>
</dbReference>
<protein>
    <submittedName>
        <fullName evidence="3">Uncharacterized protein</fullName>
    </submittedName>
</protein>
<dbReference type="InterPro" id="IPR013762">
    <property type="entry name" value="Integrase-like_cat_sf"/>
</dbReference>
<proteinExistence type="predicted"/>
<dbReference type="PANTHER" id="PTHR21446">
    <property type="entry name" value="DUF3504 DOMAIN-CONTAINING PROTEIN"/>
    <property type="match status" value="1"/>
</dbReference>
<dbReference type="EMBL" id="JARQWQ010000031">
    <property type="protein sequence ID" value="KAK2561665.1"/>
    <property type="molecule type" value="Genomic_DNA"/>
</dbReference>
<dbReference type="GO" id="GO:0015074">
    <property type="term" value="P:DNA integration"/>
    <property type="evidence" value="ECO:0007669"/>
    <property type="project" value="InterPro"/>
</dbReference>
<feature type="compositionally biased region" description="Low complexity" evidence="2">
    <location>
        <begin position="161"/>
        <end position="176"/>
    </location>
</feature>
<dbReference type="GO" id="GO:0003677">
    <property type="term" value="F:DNA binding"/>
    <property type="evidence" value="ECO:0007669"/>
    <property type="project" value="InterPro"/>
</dbReference>
<name>A0AAD9V5P0_ACRCE</name>
<feature type="compositionally biased region" description="Polar residues" evidence="2">
    <location>
        <begin position="186"/>
        <end position="195"/>
    </location>
</feature>
<accession>A0AAD9V5P0</accession>
<comment type="caution">
    <text evidence="3">The sequence shown here is derived from an EMBL/GenBank/DDBJ whole genome shotgun (WGS) entry which is preliminary data.</text>
</comment>
<evidence type="ECO:0000313" key="4">
    <source>
        <dbReference type="Proteomes" id="UP001249851"/>
    </source>
</evidence>
<keyword evidence="4" id="KW-1185">Reference proteome</keyword>
<dbReference type="Gene3D" id="1.10.443.10">
    <property type="entry name" value="Intergrase catalytic core"/>
    <property type="match status" value="1"/>
</dbReference>
<reference evidence="3" key="2">
    <citation type="journal article" date="2023" name="Science">
        <title>Genomic signatures of disease resistance in endangered staghorn corals.</title>
        <authorList>
            <person name="Vollmer S.V."/>
            <person name="Selwyn J.D."/>
            <person name="Despard B.A."/>
            <person name="Roesel C.L."/>
        </authorList>
    </citation>
    <scope>NUCLEOTIDE SEQUENCE</scope>
    <source>
        <strain evidence="3">K2</strain>
    </source>
</reference>
<dbReference type="GO" id="GO:0006310">
    <property type="term" value="P:DNA recombination"/>
    <property type="evidence" value="ECO:0007669"/>
    <property type="project" value="UniProtKB-KW"/>
</dbReference>
<evidence type="ECO:0000256" key="2">
    <source>
        <dbReference type="SAM" id="MobiDB-lite"/>
    </source>
</evidence>
<organism evidence="3 4">
    <name type="scientific">Acropora cervicornis</name>
    <name type="common">Staghorn coral</name>
    <dbReference type="NCBI Taxonomy" id="6130"/>
    <lineage>
        <taxon>Eukaryota</taxon>
        <taxon>Metazoa</taxon>
        <taxon>Cnidaria</taxon>
        <taxon>Anthozoa</taxon>
        <taxon>Hexacorallia</taxon>
        <taxon>Scleractinia</taxon>
        <taxon>Astrocoeniina</taxon>
        <taxon>Acroporidae</taxon>
        <taxon>Acropora</taxon>
    </lineage>
</organism>
<feature type="region of interest" description="Disordered" evidence="2">
    <location>
        <begin position="144"/>
        <end position="195"/>
    </location>
</feature>
<dbReference type="InterPro" id="IPR011010">
    <property type="entry name" value="DNA_brk_join_enz"/>
</dbReference>
<keyword evidence="1" id="KW-0233">DNA recombination</keyword>
<dbReference type="PANTHER" id="PTHR21446:SF12">
    <property type="entry name" value="POTASSIUM CHANNEL TETRAMERIZATION DOMAIN CONTAINING 1"/>
    <property type="match status" value="1"/>
</dbReference>
<sequence length="195" mass="21503">MEFAKSREVLLAKKQELVEKHAKGNRSQAAQSITPSEEDLLFHTNADHKQPALPPKVFQEILRSSSPFFLAINNKRKPQSQIWYWKSPLRKNAIGKFLVNAAKAAGLPGNVSNHFVRKTCISRLMAADFPENYVAQLSSDKNLKSLDPSKAASEGHQRRMSMVLSRSTASSSAGNSGIQAAKLSEVSVQRQEAST</sequence>
<dbReference type="SUPFAM" id="SSF56349">
    <property type="entry name" value="DNA breaking-rejoining enzymes"/>
    <property type="match status" value="1"/>
</dbReference>
<evidence type="ECO:0000313" key="3">
    <source>
        <dbReference type="EMBL" id="KAK2561665.1"/>
    </source>
</evidence>
<reference evidence="3" key="1">
    <citation type="journal article" date="2023" name="G3 (Bethesda)">
        <title>Whole genome assembly and annotation of the endangered Caribbean coral Acropora cervicornis.</title>
        <authorList>
            <person name="Selwyn J.D."/>
            <person name="Vollmer S.V."/>
        </authorList>
    </citation>
    <scope>NUCLEOTIDE SEQUENCE</scope>
    <source>
        <strain evidence="3">K2</strain>
    </source>
</reference>
<dbReference type="InterPro" id="IPR052787">
    <property type="entry name" value="MAVS"/>
</dbReference>
<evidence type="ECO:0000256" key="1">
    <source>
        <dbReference type="ARBA" id="ARBA00023172"/>
    </source>
</evidence>
<dbReference type="AlphaFoldDB" id="A0AAD9V5P0"/>
<gene>
    <name evidence="3" type="ORF">P5673_015018</name>
</gene>